<reference evidence="1" key="1">
    <citation type="submission" date="2021-01" db="EMBL/GenBank/DDBJ databases">
        <authorList>
            <person name="Corre E."/>
            <person name="Pelletier E."/>
            <person name="Niang G."/>
            <person name="Scheremetjew M."/>
            <person name="Finn R."/>
            <person name="Kale V."/>
            <person name="Holt S."/>
            <person name="Cochrane G."/>
            <person name="Meng A."/>
            <person name="Brown T."/>
            <person name="Cohen L."/>
        </authorList>
    </citation>
    <scope>NUCLEOTIDE SEQUENCE</scope>
    <source>
        <strain evidence="1">UTEX LB 985</strain>
    </source>
</reference>
<gene>
    <name evidence="1" type="ORF">CBRE1094_LOCUS30496</name>
</gene>
<dbReference type="AlphaFoldDB" id="A0A7S2I188"/>
<dbReference type="SUPFAM" id="SSF51445">
    <property type="entry name" value="(Trans)glycosidases"/>
    <property type="match status" value="1"/>
</dbReference>
<dbReference type="Gene3D" id="3.20.20.80">
    <property type="entry name" value="Glycosidases"/>
    <property type="match status" value="1"/>
</dbReference>
<dbReference type="EMBL" id="HBGU01055898">
    <property type="protein sequence ID" value="CAD9506142.1"/>
    <property type="molecule type" value="Transcribed_RNA"/>
</dbReference>
<dbReference type="InterPro" id="IPR017853">
    <property type="entry name" value="GH"/>
</dbReference>
<name>A0A7S2I188_9EUKA</name>
<sequence length="223" mass="24603">MFDFVGGTNGSVTRTALMRKLSMISNFSTSLRVPVWLDQFGVRGDDAGGAAAQATYLHELLQLFAEARFHWSYWIWRRPMAWPCPDGFAVECQLTNGTYALQQLKLDGLAKWIGPSPEPLPPYKPIVPCPPAPEPVAQCEEHAKAMCNASIPRGYAACHKCVFAHRDDLLEEGCDFDGQHSSIVRFVCGPAAGAAESNVGSDECVDIEREVEVTRRQEMAAER</sequence>
<protein>
    <submittedName>
        <fullName evidence="1">Uncharacterized protein</fullName>
    </submittedName>
</protein>
<evidence type="ECO:0000313" key="1">
    <source>
        <dbReference type="EMBL" id="CAD9506142.1"/>
    </source>
</evidence>
<organism evidence="1">
    <name type="scientific">Haptolina brevifila</name>
    <dbReference type="NCBI Taxonomy" id="156173"/>
    <lineage>
        <taxon>Eukaryota</taxon>
        <taxon>Haptista</taxon>
        <taxon>Haptophyta</taxon>
        <taxon>Prymnesiophyceae</taxon>
        <taxon>Prymnesiales</taxon>
        <taxon>Prymnesiaceae</taxon>
        <taxon>Haptolina</taxon>
    </lineage>
</organism>
<proteinExistence type="predicted"/>
<accession>A0A7S2I188</accession>